<dbReference type="GO" id="GO:0003700">
    <property type="term" value="F:DNA-binding transcription factor activity"/>
    <property type="evidence" value="ECO:0007669"/>
    <property type="project" value="TreeGrafter"/>
</dbReference>
<reference evidence="6 7" key="1">
    <citation type="submission" date="2018-12" db="EMBL/GenBank/DDBJ databases">
        <title>three novel Halomonas strain isolated from plants.</title>
        <authorList>
            <person name="Sun C."/>
        </authorList>
    </citation>
    <scope>NUCLEOTIDE SEQUENCE [LARGE SCALE GENOMIC DNA]</scope>
    <source>
        <strain evidence="6 7">RC</strain>
    </source>
</reference>
<evidence type="ECO:0000259" key="5">
    <source>
        <dbReference type="PROSITE" id="PS51078"/>
    </source>
</evidence>
<organism evidence="6 7">
    <name type="scientific">Vreelandella populi</name>
    <dbReference type="NCBI Taxonomy" id="2498858"/>
    <lineage>
        <taxon>Bacteria</taxon>
        <taxon>Pseudomonadati</taxon>
        <taxon>Pseudomonadota</taxon>
        <taxon>Gammaproteobacteria</taxon>
        <taxon>Oceanospirillales</taxon>
        <taxon>Halomonadaceae</taxon>
        <taxon>Vreelandella</taxon>
    </lineage>
</organism>
<dbReference type="GO" id="GO:0003677">
    <property type="term" value="F:DNA binding"/>
    <property type="evidence" value="ECO:0007669"/>
    <property type="project" value="UniProtKB-KW"/>
</dbReference>
<evidence type="ECO:0000313" key="6">
    <source>
        <dbReference type="EMBL" id="RUR43427.1"/>
    </source>
</evidence>
<dbReference type="GO" id="GO:0045892">
    <property type="term" value="P:negative regulation of DNA-templated transcription"/>
    <property type="evidence" value="ECO:0007669"/>
    <property type="project" value="TreeGrafter"/>
</dbReference>
<protein>
    <recommendedName>
        <fullName evidence="8">IclR family transcriptional regulator</fullName>
    </recommendedName>
</protein>
<dbReference type="InterPro" id="IPR005471">
    <property type="entry name" value="Tscrpt_reg_IclR_N"/>
</dbReference>
<keyword evidence="2" id="KW-0238">DNA-binding</keyword>
<dbReference type="Proteomes" id="UP000286912">
    <property type="component" value="Unassembled WGS sequence"/>
</dbReference>
<dbReference type="RefSeq" id="WP_126982010.1">
    <property type="nucleotide sequence ID" value="NZ_RZHD01000010.1"/>
</dbReference>
<dbReference type="Pfam" id="PF09339">
    <property type="entry name" value="HTH_IclR"/>
    <property type="match status" value="1"/>
</dbReference>
<sequence length="304" mass="34493">MTKSSSDIHKYESLEKNETGQHYLTGLAQAANEPKDQASLVPALQKAIRLLRLMNAERRPLSLAEMAVKLSISKSHCHGLLKTLVHFDWLRFDPTARNYYLHVGVSRDLSSILDERMNHSTLRPVMEDFTARTGISCVLSEPMPDHSFLIVDQVSAINDIEIFYPSGYRLPADATAHMRAYLAWQKEFEIDAWFAIAQLKKYTIQTASGANDARMAIRETRERGYARSVGEFTEGIMALALPVFSREGRVRYIFDCVGRIETLAQREKVMAEALVQSVSRIHEMFGSKLPPDFPRPMPRDKTTT</sequence>
<dbReference type="AlphaFoldDB" id="A0A433L7S7"/>
<accession>A0A433L7S7</accession>
<name>A0A433L7S7_9GAMM</name>
<dbReference type="InterPro" id="IPR029016">
    <property type="entry name" value="GAF-like_dom_sf"/>
</dbReference>
<evidence type="ECO:0000256" key="2">
    <source>
        <dbReference type="ARBA" id="ARBA00023125"/>
    </source>
</evidence>
<comment type="caution">
    <text evidence="6">The sequence shown here is derived from an EMBL/GenBank/DDBJ whole genome shotgun (WGS) entry which is preliminary data.</text>
</comment>
<evidence type="ECO:0000259" key="4">
    <source>
        <dbReference type="PROSITE" id="PS51077"/>
    </source>
</evidence>
<evidence type="ECO:0000313" key="7">
    <source>
        <dbReference type="Proteomes" id="UP000286912"/>
    </source>
</evidence>
<dbReference type="InterPro" id="IPR036390">
    <property type="entry name" value="WH_DNA-bd_sf"/>
</dbReference>
<feature type="domain" description="HTH iclR-type" evidence="4">
    <location>
        <begin position="41"/>
        <end position="103"/>
    </location>
</feature>
<feature type="domain" description="IclR-ED" evidence="5">
    <location>
        <begin position="104"/>
        <end position="287"/>
    </location>
</feature>
<dbReference type="SUPFAM" id="SSF55781">
    <property type="entry name" value="GAF domain-like"/>
    <property type="match status" value="1"/>
</dbReference>
<dbReference type="InterPro" id="IPR036388">
    <property type="entry name" value="WH-like_DNA-bd_sf"/>
</dbReference>
<dbReference type="Pfam" id="PF01614">
    <property type="entry name" value="IclR_C"/>
    <property type="match status" value="1"/>
</dbReference>
<dbReference type="Gene3D" id="3.30.450.40">
    <property type="match status" value="1"/>
</dbReference>
<proteinExistence type="predicted"/>
<dbReference type="InterPro" id="IPR050707">
    <property type="entry name" value="HTH_MetabolicPath_Reg"/>
</dbReference>
<dbReference type="OrthoDB" id="9807558at2"/>
<dbReference type="InterPro" id="IPR014757">
    <property type="entry name" value="Tscrpt_reg_IclR_C"/>
</dbReference>
<gene>
    <name evidence="6" type="ORF">ELY37_17115</name>
</gene>
<dbReference type="PANTHER" id="PTHR30136:SF35">
    <property type="entry name" value="HTH-TYPE TRANSCRIPTIONAL REGULATOR RV1719"/>
    <property type="match status" value="1"/>
</dbReference>
<dbReference type="PROSITE" id="PS51078">
    <property type="entry name" value="ICLR_ED"/>
    <property type="match status" value="1"/>
</dbReference>
<dbReference type="SMART" id="SM00346">
    <property type="entry name" value="HTH_ICLR"/>
    <property type="match status" value="1"/>
</dbReference>
<dbReference type="PROSITE" id="PS51077">
    <property type="entry name" value="HTH_ICLR"/>
    <property type="match status" value="1"/>
</dbReference>
<evidence type="ECO:0000256" key="1">
    <source>
        <dbReference type="ARBA" id="ARBA00023015"/>
    </source>
</evidence>
<evidence type="ECO:0000256" key="3">
    <source>
        <dbReference type="ARBA" id="ARBA00023163"/>
    </source>
</evidence>
<dbReference type="EMBL" id="RZHD01000010">
    <property type="protein sequence ID" value="RUR43427.1"/>
    <property type="molecule type" value="Genomic_DNA"/>
</dbReference>
<evidence type="ECO:0008006" key="8">
    <source>
        <dbReference type="Google" id="ProtNLM"/>
    </source>
</evidence>
<keyword evidence="1" id="KW-0805">Transcription regulation</keyword>
<dbReference type="SUPFAM" id="SSF46785">
    <property type="entry name" value="Winged helix' DNA-binding domain"/>
    <property type="match status" value="1"/>
</dbReference>
<dbReference type="PANTHER" id="PTHR30136">
    <property type="entry name" value="HELIX-TURN-HELIX TRANSCRIPTIONAL REGULATOR, ICLR FAMILY"/>
    <property type="match status" value="1"/>
</dbReference>
<dbReference type="Gene3D" id="1.10.10.10">
    <property type="entry name" value="Winged helix-like DNA-binding domain superfamily/Winged helix DNA-binding domain"/>
    <property type="match status" value="1"/>
</dbReference>
<keyword evidence="3" id="KW-0804">Transcription</keyword>
<keyword evidence="7" id="KW-1185">Reference proteome</keyword>